<evidence type="ECO:0000313" key="2">
    <source>
        <dbReference type="EMBL" id="KAF3558339.1"/>
    </source>
</evidence>
<gene>
    <name evidence="2" type="ORF">F2Q69_00016785</name>
</gene>
<organism evidence="2 3">
    <name type="scientific">Brassica cretica</name>
    <name type="common">Mustard</name>
    <dbReference type="NCBI Taxonomy" id="69181"/>
    <lineage>
        <taxon>Eukaryota</taxon>
        <taxon>Viridiplantae</taxon>
        <taxon>Streptophyta</taxon>
        <taxon>Embryophyta</taxon>
        <taxon>Tracheophyta</taxon>
        <taxon>Spermatophyta</taxon>
        <taxon>Magnoliopsida</taxon>
        <taxon>eudicotyledons</taxon>
        <taxon>Gunneridae</taxon>
        <taxon>Pentapetalae</taxon>
        <taxon>rosids</taxon>
        <taxon>malvids</taxon>
        <taxon>Brassicales</taxon>
        <taxon>Brassicaceae</taxon>
        <taxon>Brassiceae</taxon>
        <taxon>Brassica</taxon>
    </lineage>
</organism>
<dbReference type="InterPro" id="IPR000157">
    <property type="entry name" value="TIR_dom"/>
</dbReference>
<proteinExistence type="predicted"/>
<reference evidence="2" key="1">
    <citation type="submission" date="2019-12" db="EMBL/GenBank/DDBJ databases">
        <title>Genome sequencing and annotation of Brassica cretica.</title>
        <authorList>
            <person name="Studholme D.J."/>
            <person name="Sarris P."/>
        </authorList>
    </citation>
    <scope>NUCLEOTIDE SEQUENCE</scope>
    <source>
        <strain evidence="2">PFS-109/04</strain>
        <tissue evidence="2">Leaf</tissue>
    </source>
</reference>
<name>A0A8S9R4S4_BRACR</name>
<dbReference type="EMBL" id="QGKX02000996">
    <property type="protein sequence ID" value="KAF3558339.1"/>
    <property type="molecule type" value="Genomic_DNA"/>
</dbReference>
<dbReference type="InterPro" id="IPR035897">
    <property type="entry name" value="Toll_tir_struct_dom_sf"/>
</dbReference>
<dbReference type="Pfam" id="PF01582">
    <property type="entry name" value="TIR"/>
    <property type="match status" value="1"/>
</dbReference>
<dbReference type="Proteomes" id="UP000712600">
    <property type="component" value="Unassembled WGS sequence"/>
</dbReference>
<protein>
    <recommendedName>
        <fullName evidence="1">TIR domain-containing protein</fullName>
    </recommendedName>
</protein>
<evidence type="ECO:0000313" key="3">
    <source>
        <dbReference type="Proteomes" id="UP000712600"/>
    </source>
</evidence>
<comment type="caution">
    <text evidence="2">The sequence shown here is derived from an EMBL/GenBank/DDBJ whole genome shotgun (WGS) entry which is preliminary data.</text>
</comment>
<sequence>MEQKGSFGESFDEHNNHYSESKLQQWKRALTEIANLAGFHRIGCRNEAKLIDIVVKEILKRLPSSDLQ</sequence>
<dbReference type="AlphaFoldDB" id="A0A8S9R4S4"/>
<evidence type="ECO:0000259" key="1">
    <source>
        <dbReference type="Pfam" id="PF01582"/>
    </source>
</evidence>
<dbReference type="Gene3D" id="3.40.50.10140">
    <property type="entry name" value="Toll/interleukin-1 receptor homology (TIR) domain"/>
    <property type="match status" value="1"/>
</dbReference>
<dbReference type="GO" id="GO:0007165">
    <property type="term" value="P:signal transduction"/>
    <property type="evidence" value="ECO:0007669"/>
    <property type="project" value="InterPro"/>
</dbReference>
<feature type="domain" description="TIR" evidence="1">
    <location>
        <begin position="2"/>
        <end position="65"/>
    </location>
</feature>
<accession>A0A8S9R4S4</accession>